<sequence length="449" mass="48973">MDMASYIVFLLSFSSLLSVAVSRDFSIIGYSPDDLQYDSKLCLLFEKWCIENGKVYDNGLATEKNRRFQIFKENLRIIHAHNLGNHSYWLGLNKFSDMTHEEFQAKLTGLKVDKAVAMGRKDYSFFQDNQADLKAIPSSLDWRQKGAVTPVKDQGSCGGCWAFSATGSVEGINKIVTGNLISVSEQELIDCDTRMDHGCEGGLMQNAFDFIVRNRGIDSEDDYPYKGSQGPCDRSKQNSRVVTIDGYKEVAANSDNALLQAVANQPVSVAIEAAGSAFQLYAGGVFTGSCGTQVNHGVLIVGYGTDGGLDYWIVKNSWGPAWGESGYIRMQRNAGQPGGLCSINTLPSYAVKRGIPGPSPPTPPPEMCDRFSRCPSSSTCCCRFQILRFCLSWGCCGMQSAVCCSDHVHCCPADHPICKQDAGLCLKDSKNLTGVNLMVGKPATFNFPS</sequence>
<keyword evidence="2" id="KW-1185">Reference proteome</keyword>
<proteinExistence type="predicted"/>
<dbReference type="Proteomes" id="UP001162992">
    <property type="component" value="Chromosome 8"/>
</dbReference>
<protein>
    <submittedName>
        <fullName evidence="1">Uncharacterized protein</fullName>
    </submittedName>
</protein>
<name>A0ACC2CW20_DIPCM</name>
<evidence type="ECO:0000313" key="1">
    <source>
        <dbReference type="EMBL" id="KAJ7546186.1"/>
    </source>
</evidence>
<organism evidence="1 2">
    <name type="scientific">Diphasiastrum complanatum</name>
    <name type="common">Issler's clubmoss</name>
    <name type="synonym">Lycopodium complanatum</name>
    <dbReference type="NCBI Taxonomy" id="34168"/>
    <lineage>
        <taxon>Eukaryota</taxon>
        <taxon>Viridiplantae</taxon>
        <taxon>Streptophyta</taxon>
        <taxon>Embryophyta</taxon>
        <taxon>Tracheophyta</taxon>
        <taxon>Lycopodiopsida</taxon>
        <taxon>Lycopodiales</taxon>
        <taxon>Lycopodiaceae</taxon>
        <taxon>Lycopodioideae</taxon>
        <taxon>Diphasiastrum</taxon>
    </lineage>
</organism>
<gene>
    <name evidence="1" type="ORF">O6H91_08G029200</name>
</gene>
<reference evidence="2" key="1">
    <citation type="journal article" date="2024" name="Proc. Natl. Acad. Sci. U.S.A.">
        <title>Extraordinary preservation of gene collinearity over three hundred million years revealed in homosporous lycophytes.</title>
        <authorList>
            <person name="Li C."/>
            <person name="Wickell D."/>
            <person name="Kuo L.Y."/>
            <person name="Chen X."/>
            <person name="Nie B."/>
            <person name="Liao X."/>
            <person name="Peng D."/>
            <person name="Ji J."/>
            <person name="Jenkins J."/>
            <person name="Williams M."/>
            <person name="Shu S."/>
            <person name="Plott C."/>
            <person name="Barry K."/>
            <person name="Rajasekar S."/>
            <person name="Grimwood J."/>
            <person name="Han X."/>
            <person name="Sun S."/>
            <person name="Hou Z."/>
            <person name="He W."/>
            <person name="Dai G."/>
            <person name="Sun C."/>
            <person name="Schmutz J."/>
            <person name="Leebens-Mack J.H."/>
            <person name="Li F.W."/>
            <person name="Wang L."/>
        </authorList>
    </citation>
    <scope>NUCLEOTIDE SEQUENCE [LARGE SCALE GENOMIC DNA]</scope>
    <source>
        <strain evidence="2">cv. PW_Plant_1</strain>
    </source>
</reference>
<comment type="caution">
    <text evidence="1">The sequence shown here is derived from an EMBL/GenBank/DDBJ whole genome shotgun (WGS) entry which is preliminary data.</text>
</comment>
<evidence type="ECO:0000313" key="2">
    <source>
        <dbReference type="Proteomes" id="UP001162992"/>
    </source>
</evidence>
<accession>A0ACC2CW20</accession>
<dbReference type="EMBL" id="CM055099">
    <property type="protein sequence ID" value="KAJ7546186.1"/>
    <property type="molecule type" value="Genomic_DNA"/>
</dbReference>